<protein>
    <submittedName>
        <fullName evidence="2">DUF5518 domain-containing protein</fullName>
    </submittedName>
</protein>
<dbReference type="Proteomes" id="UP001595660">
    <property type="component" value="Unassembled WGS sequence"/>
</dbReference>
<keyword evidence="1" id="KW-1133">Transmembrane helix</keyword>
<dbReference type="GeneID" id="69118910"/>
<feature type="transmembrane region" description="Helical" evidence="1">
    <location>
        <begin position="86"/>
        <end position="119"/>
    </location>
</feature>
<name>A0ABD5NFV3_9EURY</name>
<proteinExistence type="predicted"/>
<dbReference type="Pfam" id="PF17647">
    <property type="entry name" value="DUF5518"/>
    <property type="match status" value="1"/>
</dbReference>
<keyword evidence="3" id="KW-1185">Reference proteome</keyword>
<dbReference type="RefSeq" id="WP_232570794.1">
    <property type="nucleotide sequence ID" value="NZ_CP089466.1"/>
</dbReference>
<dbReference type="InterPro" id="IPR040493">
    <property type="entry name" value="DUF5518"/>
</dbReference>
<sequence>MVKWRAVFAGFAVQFVLGVFAFAIPGVGHAAAGLLGGFTAGWLAKEGVWGGAVNGLLAGALGGLVVASFLVLASLVVSATGLVPAGLLGLGVAAFSVVVFLLLAVDSAIAGAIGGWLAAR</sequence>
<keyword evidence="1" id="KW-0472">Membrane</keyword>
<evidence type="ECO:0000256" key="1">
    <source>
        <dbReference type="SAM" id="Phobius"/>
    </source>
</evidence>
<reference evidence="2 3" key="1">
    <citation type="journal article" date="2019" name="Int. J. Syst. Evol. Microbiol.">
        <title>The Global Catalogue of Microorganisms (GCM) 10K type strain sequencing project: providing services to taxonomists for standard genome sequencing and annotation.</title>
        <authorList>
            <consortium name="The Broad Institute Genomics Platform"/>
            <consortium name="The Broad Institute Genome Sequencing Center for Infectious Disease"/>
            <person name="Wu L."/>
            <person name="Ma J."/>
        </authorList>
    </citation>
    <scope>NUCLEOTIDE SEQUENCE [LARGE SCALE GENOMIC DNA]</scope>
    <source>
        <strain evidence="2 3">CGMCC 1.12562</strain>
    </source>
</reference>
<comment type="caution">
    <text evidence="2">The sequence shown here is derived from an EMBL/GenBank/DDBJ whole genome shotgun (WGS) entry which is preliminary data.</text>
</comment>
<evidence type="ECO:0000313" key="2">
    <source>
        <dbReference type="EMBL" id="MFC3478088.1"/>
    </source>
</evidence>
<gene>
    <name evidence="2" type="ORF">ACFOKC_10175</name>
</gene>
<feature type="transmembrane region" description="Helical" evidence="1">
    <location>
        <begin position="56"/>
        <end position="79"/>
    </location>
</feature>
<keyword evidence="1" id="KW-0812">Transmembrane</keyword>
<accession>A0ABD5NFV3</accession>
<evidence type="ECO:0000313" key="3">
    <source>
        <dbReference type="Proteomes" id="UP001595660"/>
    </source>
</evidence>
<dbReference type="EMBL" id="JBHRWN010000002">
    <property type="protein sequence ID" value="MFC3478088.1"/>
    <property type="molecule type" value="Genomic_DNA"/>
</dbReference>
<dbReference type="AlphaFoldDB" id="A0ABD5NFV3"/>
<organism evidence="2 3">
    <name type="scientific">Halobacterium litoreum</name>
    <dbReference type="NCBI Taxonomy" id="2039234"/>
    <lineage>
        <taxon>Archaea</taxon>
        <taxon>Methanobacteriati</taxon>
        <taxon>Methanobacteriota</taxon>
        <taxon>Stenosarchaea group</taxon>
        <taxon>Halobacteria</taxon>
        <taxon>Halobacteriales</taxon>
        <taxon>Halobacteriaceae</taxon>
        <taxon>Halobacterium</taxon>
    </lineage>
</organism>